<name>A0A2I7N6N5_9NEIS</name>
<organism evidence="3 4">
    <name type="scientific">Aquella oligotrophica</name>
    <dbReference type="NCBI Taxonomy" id="2067065"/>
    <lineage>
        <taxon>Bacteria</taxon>
        <taxon>Pseudomonadati</taxon>
        <taxon>Pseudomonadota</taxon>
        <taxon>Betaproteobacteria</taxon>
        <taxon>Neisseriales</taxon>
        <taxon>Neisseriaceae</taxon>
        <taxon>Aquella</taxon>
    </lineage>
</organism>
<dbReference type="Pfam" id="PF06586">
    <property type="entry name" value="TraK_N"/>
    <property type="match status" value="1"/>
</dbReference>
<evidence type="ECO:0000313" key="3">
    <source>
        <dbReference type="EMBL" id="AUR52102.1"/>
    </source>
</evidence>
<feature type="domain" description="TraK C-terminal" evidence="2">
    <location>
        <begin position="190"/>
        <end position="291"/>
    </location>
</feature>
<evidence type="ECO:0000259" key="1">
    <source>
        <dbReference type="Pfam" id="PF06586"/>
    </source>
</evidence>
<gene>
    <name evidence="3" type="ORF">CUN60_07235</name>
</gene>
<keyword evidence="4" id="KW-1185">Reference proteome</keyword>
<protein>
    <recommendedName>
        <fullName evidence="5">Conjugal transfer protein TraK</fullName>
    </recommendedName>
</protein>
<evidence type="ECO:0000313" key="4">
    <source>
        <dbReference type="Proteomes" id="UP000236655"/>
    </source>
</evidence>
<dbReference type="Pfam" id="PF23536">
    <property type="entry name" value="TraK_C"/>
    <property type="match status" value="1"/>
</dbReference>
<dbReference type="InterPro" id="IPR055397">
    <property type="entry name" value="TraK_C"/>
</dbReference>
<evidence type="ECO:0008006" key="5">
    <source>
        <dbReference type="Google" id="ProtNLM"/>
    </source>
</evidence>
<proteinExistence type="predicted"/>
<reference evidence="4" key="1">
    <citation type="submission" date="2017-11" db="EMBL/GenBank/DDBJ databases">
        <authorList>
            <person name="Chan K.G."/>
            <person name="Lee L.S."/>
        </authorList>
    </citation>
    <scope>NUCLEOTIDE SEQUENCE [LARGE SCALE GENOMIC DNA]</scope>
    <source>
        <strain evidence="4">DSM 100970</strain>
    </source>
</reference>
<dbReference type="AlphaFoldDB" id="A0A2I7N6N5"/>
<dbReference type="KEGG" id="nba:CUN60_07235"/>
<dbReference type="InterPro" id="IPR010563">
    <property type="entry name" value="TraK_N"/>
</dbReference>
<dbReference type="EMBL" id="CP024847">
    <property type="protein sequence ID" value="AUR52102.1"/>
    <property type="molecule type" value="Genomic_DNA"/>
</dbReference>
<sequence>MEFLNQSLVIKWFQLQKNHTGSVSRSLMASYISMSSAKLIIMILLGKSSMKNSKLLVLLALTTSSAFGLQEFDIANNGEITAVISDYDVSRITIANSRIDTVKLSSKQLKVDTDDKTGQIYVRPVKPNKSTVSTIKIGNLHAQTVTGTSVNMFITDVDGRTYTLRLRMQSVPSETILIRPLRGASGSVVGSTDFTNQIVTFIEDMYLDRKNEDGYVVSAVDTKIKLWKEVNFMLYKTYTDNRFIGSVFILQNTSGKEIVLSENQFWKPNTIAVAIEKPVLANRELTKVFVIGAKQDE</sequence>
<dbReference type="Proteomes" id="UP000236655">
    <property type="component" value="Chromosome"/>
</dbReference>
<evidence type="ECO:0000259" key="2">
    <source>
        <dbReference type="Pfam" id="PF23536"/>
    </source>
</evidence>
<feature type="domain" description="TraK N-terminal" evidence="1">
    <location>
        <begin position="75"/>
        <end position="179"/>
    </location>
</feature>
<accession>A0A2I7N6N5</accession>